<reference evidence="1" key="2">
    <citation type="journal article" date="2021" name="PeerJ">
        <title>Extensive microbial diversity within the chicken gut microbiome revealed by metagenomics and culture.</title>
        <authorList>
            <person name="Gilroy R."/>
            <person name="Ravi A."/>
            <person name="Getino M."/>
            <person name="Pursley I."/>
            <person name="Horton D.L."/>
            <person name="Alikhan N.F."/>
            <person name="Baker D."/>
            <person name="Gharbi K."/>
            <person name="Hall N."/>
            <person name="Watson M."/>
            <person name="Adriaenssens E.M."/>
            <person name="Foster-Nyarko E."/>
            <person name="Jarju S."/>
            <person name="Secka A."/>
            <person name="Antonio M."/>
            <person name="Oren A."/>
            <person name="Chaudhuri R.R."/>
            <person name="La Ragione R."/>
            <person name="Hildebrand F."/>
            <person name="Pallen M.J."/>
        </authorList>
    </citation>
    <scope>NUCLEOTIDE SEQUENCE</scope>
    <source>
        <strain evidence="1">ChiGjej1B1-1684</strain>
    </source>
</reference>
<comment type="caution">
    <text evidence="1">The sequence shown here is derived from an EMBL/GenBank/DDBJ whole genome shotgun (WGS) entry which is preliminary data.</text>
</comment>
<evidence type="ECO:0000313" key="1">
    <source>
        <dbReference type="EMBL" id="HIU50948.1"/>
    </source>
</evidence>
<dbReference type="EMBL" id="DVNG01000120">
    <property type="protein sequence ID" value="HIU50948.1"/>
    <property type="molecule type" value="Genomic_DNA"/>
</dbReference>
<dbReference type="AlphaFoldDB" id="A0A9D1S929"/>
<accession>A0A9D1S929</accession>
<name>A0A9D1S929_9FIRM</name>
<gene>
    <name evidence="1" type="ORF">IAD22_08055</name>
</gene>
<organism evidence="1 2">
    <name type="scientific">Candidatus Limousia pullorum</name>
    <dbReference type="NCBI Taxonomy" id="2840860"/>
    <lineage>
        <taxon>Bacteria</taxon>
        <taxon>Bacillati</taxon>
        <taxon>Bacillota</taxon>
        <taxon>Clostridia</taxon>
        <taxon>Eubacteriales</taxon>
        <taxon>Oscillospiraceae</taxon>
        <taxon>Oscillospiraceae incertae sedis</taxon>
        <taxon>Candidatus Limousia</taxon>
    </lineage>
</organism>
<dbReference type="Proteomes" id="UP000824118">
    <property type="component" value="Unassembled WGS sequence"/>
</dbReference>
<reference evidence="1" key="1">
    <citation type="submission" date="2020-10" db="EMBL/GenBank/DDBJ databases">
        <authorList>
            <person name="Gilroy R."/>
        </authorList>
    </citation>
    <scope>NUCLEOTIDE SEQUENCE</scope>
    <source>
        <strain evidence="1">ChiGjej1B1-1684</strain>
    </source>
</reference>
<protein>
    <submittedName>
        <fullName evidence="1">Uncharacterized protein</fullName>
    </submittedName>
</protein>
<proteinExistence type="predicted"/>
<evidence type="ECO:0000313" key="2">
    <source>
        <dbReference type="Proteomes" id="UP000824118"/>
    </source>
</evidence>
<sequence>MLLLYEQQNIEAECADDMVALSIIPFSGHTSERFVKAKRRDWQPD</sequence>